<keyword evidence="2" id="KW-0677">Repeat</keyword>
<evidence type="ECO:0000256" key="1">
    <source>
        <dbReference type="ARBA" id="ARBA00004123"/>
    </source>
</evidence>
<evidence type="ECO:0000259" key="8">
    <source>
        <dbReference type="PROSITE" id="PS50811"/>
    </source>
</evidence>
<feature type="domain" description="WRKY" evidence="8">
    <location>
        <begin position="227"/>
        <end position="285"/>
    </location>
</feature>
<dbReference type="InterPro" id="IPR044810">
    <property type="entry name" value="WRKY_plant"/>
</dbReference>
<feature type="region of interest" description="Disordered" evidence="7">
    <location>
        <begin position="537"/>
        <end position="558"/>
    </location>
</feature>
<dbReference type="InterPro" id="IPR003657">
    <property type="entry name" value="WRKY_dom"/>
</dbReference>
<dbReference type="Gene3D" id="2.20.25.80">
    <property type="entry name" value="WRKY domain"/>
    <property type="match status" value="2"/>
</dbReference>
<evidence type="ECO:0000313" key="10">
    <source>
        <dbReference type="Proteomes" id="UP001314170"/>
    </source>
</evidence>
<feature type="region of interest" description="Disordered" evidence="7">
    <location>
        <begin position="276"/>
        <end position="369"/>
    </location>
</feature>
<dbReference type="GO" id="GO:0003700">
    <property type="term" value="F:DNA-binding transcription factor activity"/>
    <property type="evidence" value="ECO:0007669"/>
    <property type="project" value="InterPro"/>
</dbReference>
<dbReference type="PANTHER" id="PTHR31221:SF342">
    <property type="entry name" value="WRKY DOMAIN-CONTAINING PROTEIN"/>
    <property type="match status" value="1"/>
</dbReference>
<reference evidence="9 10" key="1">
    <citation type="submission" date="2024-01" db="EMBL/GenBank/DDBJ databases">
        <authorList>
            <person name="Waweru B."/>
        </authorList>
    </citation>
    <scope>NUCLEOTIDE SEQUENCE [LARGE SCALE GENOMIC DNA]</scope>
</reference>
<evidence type="ECO:0000256" key="3">
    <source>
        <dbReference type="ARBA" id="ARBA00023015"/>
    </source>
</evidence>
<dbReference type="FunFam" id="2.20.25.80:FF:000001">
    <property type="entry name" value="WRKY transcription factor 33"/>
    <property type="match status" value="1"/>
</dbReference>
<dbReference type="AlphaFoldDB" id="A0AAV1S091"/>
<keyword evidence="5" id="KW-0804">Transcription</keyword>
<evidence type="ECO:0000256" key="5">
    <source>
        <dbReference type="ARBA" id="ARBA00023163"/>
    </source>
</evidence>
<accession>A0AAV1S091</accession>
<feature type="domain" description="WRKY" evidence="8">
    <location>
        <begin position="383"/>
        <end position="448"/>
    </location>
</feature>
<feature type="compositionally biased region" description="Low complexity" evidence="7">
    <location>
        <begin position="285"/>
        <end position="302"/>
    </location>
</feature>
<evidence type="ECO:0000256" key="4">
    <source>
        <dbReference type="ARBA" id="ARBA00023125"/>
    </source>
</evidence>
<evidence type="ECO:0000256" key="6">
    <source>
        <dbReference type="ARBA" id="ARBA00023242"/>
    </source>
</evidence>
<gene>
    <name evidence="9" type="ORF">DCAF_LOCUS17453</name>
</gene>
<dbReference type="PANTHER" id="PTHR31221">
    <property type="entry name" value="WRKY TRANSCRIPTION FACTOR PROTEIN 1-RELATED"/>
    <property type="match status" value="1"/>
</dbReference>
<dbReference type="GO" id="GO:0043565">
    <property type="term" value="F:sequence-specific DNA binding"/>
    <property type="evidence" value="ECO:0007669"/>
    <property type="project" value="InterPro"/>
</dbReference>
<comment type="caution">
    <text evidence="9">The sequence shown here is derived from an EMBL/GenBank/DDBJ whole genome shotgun (WGS) entry which is preliminary data.</text>
</comment>
<dbReference type="FunFam" id="2.20.25.80:FF:000006">
    <property type="entry name" value="WRKY transcription factor"/>
    <property type="match status" value="1"/>
</dbReference>
<dbReference type="InterPro" id="IPR036576">
    <property type="entry name" value="WRKY_dom_sf"/>
</dbReference>
<dbReference type="Proteomes" id="UP001314170">
    <property type="component" value="Unassembled WGS sequence"/>
</dbReference>
<evidence type="ECO:0000256" key="2">
    <source>
        <dbReference type="ARBA" id="ARBA00022737"/>
    </source>
</evidence>
<evidence type="ECO:0000313" key="9">
    <source>
        <dbReference type="EMBL" id="CAK7343712.1"/>
    </source>
</evidence>
<name>A0AAV1S091_9ROSI</name>
<keyword evidence="3" id="KW-0805">Transcription regulation</keyword>
<evidence type="ECO:0000256" key="7">
    <source>
        <dbReference type="SAM" id="MobiDB-lite"/>
    </source>
</evidence>
<dbReference type="EMBL" id="CAWUPB010001160">
    <property type="protein sequence ID" value="CAK7343712.1"/>
    <property type="molecule type" value="Genomic_DNA"/>
</dbReference>
<keyword evidence="6" id="KW-0539">Nucleus</keyword>
<dbReference type="SUPFAM" id="SSF118290">
    <property type="entry name" value="WRKY DNA-binding domain"/>
    <property type="match status" value="2"/>
</dbReference>
<feature type="compositionally biased region" description="Basic and acidic residues" evidence="7">
    <location>
        <begin position="539"/>
        <end position="558"/>
    </location>
</feature>
<keyword evidence="10" id="KW-1185">Reference proteome</keyword>
<dbReference type="Pfam" id="PF03106">
    <property type="entry name" value="WRKY"/>
    <property type="match status" value="2"/>
</dbReference>
<dbReference type="GO" id="GO:0005634">
    <property type="term" value="C:nucleus"/>
    <property type="evidence" value="ECO:0007669"/>
    <property type="project" value="UniProtKB-SubCell"/>
</dbReference>
<proteinExistence type="predicted"/>
<comment type="subcellular location">
    <subcellularLocation>
        <location evidence="1">Nucleus</location>
    </subcellularLocation>
</comment>
<sequence>MTSSSPSSFTDLLSSNNKDMDNLSWGFYDHGANDRIGFEIPNFKSFQPSSLPLSPPPVSPSSYLAIPPGLSPTELLDSPVLFPTSNALASPTTGAFAGQTFNWRTNSNDNQQGVRGEEKTTAISLSKPKQGLLQFHLHHHHPSFNLLQTEKSLKRKHEEWSFDQLKQTDQFSSDQKTEVKSEFAPAQSFSSELVPLQGNMQSNTALQPIYNQYNQSAHYMRENRRSDDGYNWRKYGQKQVKGSENPRSYYKCTYPNCPTKKKVERSLDGQITEIVYKGSHNHPKPQSTRRSSSQSVQPSGGTHSEISDQSGAPMESGMMQEDSSLSHGEDEFDRNSPISNSGGEDNENEPDAKRWEPQNENESILGAGSRTVREPRIVVQTTSDIDILDDGYRWRKYGQKVVKGNPNPRSYYKCTSVGCPVRKHVERASHDLRAVITTYEGKHNHDVPAARGSGYVNKAPSNPNSISNAPIPIRPSVMPNHSNQTSYPNSLHTTRSLAASGSQAPFTLEMLQSQGSVGYSGFGKQNGTYMNQTQYSEEAFPRAKEEPKNDTFFDSFLR</sequence>
<organism evidence="9 10">
    <name type="scientific">Dovyalis caffra</name>
    <dbReference type="NCBI Taxonomy" id="77055"/>
    <lineage>
        <taxon>Eukaryota</taxon>
        <taxon>Viridiplantae</taxon>
        <taxon>Streptophyta</taxon>
        <taxon>Embryophyta</taxon>
        <taxon>Tracheophyta</taxon>
        <taxon>Spermatophyta</taxon>
        <taxon>Magnoliopsida</taxon>
        <taxon>eudicotyledons</taxon>
        <taxon>Gunneridae</taxon>
        <taxon>Pentapetalae</taxon>
        <taxon>rosids</taxon>
        <taxon>fabids</taxon>
        <taxon>Malpighiales</taxon>
        <taxon>Salicaceae</taxon>
        <taxon>Flacourtieae</taxon>
        <taxon>Dovyalis</taxon>
    </lineage>
</organism>
<keyword evidence="4" id="KW-0238">DNA-binding</keyword>
<dbReference type="SMART" id="SM00774">
    <property type="entry name" value="WRKY"/>
    <property type="match status" value="2"/>
</dbReference>
<dbReference type="PROSITE" id="PS50811">
    <property type="entry name" value="WRKY"/>
    <property type="match status" value="2"/>
</dbReference>
<protein>
    <recommendedName>
        <fullName evidence="8">WRKY domain-containing protein</fullName>
    </recommendedName>
</protein>